<dbReference type="FunCoup" id="A0A0G4EAR9">
    <property type="interactions" value="66"/>
</dbReference>
<dbReference type="GO" id="GO:0035435">
    <property type="term" value="P:phosphate ion transmembrane transport"/>
    <property type="evidence" value="ECO:0007669"/>
    <property type="project" value="TreeGrafter"/>
</dbReference>
<dbReference type="AlphaFoldDB" id="A0A0G4EAR9"/>
<dbReference type="PANTHER" id="PTHR11101">
    <property type="entry name" value="PHOSPHATE TRANSPORTER"/>
    <property type="match status" value="1"/>
</dbReference>
<dbReference type="Proteomes" id="UP000041254">
    <property type="component" value="Unassembled WGS sequence"/>
</dbReference>
<feature type="transmembrane region" description="Helical" evidence="7">
    <location>
        <begin position="6"/>
        <end position="25"/>
    </location>
</feature>
<dbReference type="STRING" id="1169540.A0A0G4EAR9"/>
<evidence type="ECO:0000256" key="4">
    <source>
        <dbReference type="ARBA" id="ARBA00022692"/>
    </source>
</evidence>
<feature type="transmembrane region" description="Helical" evidence="7">
    <location>
        <begin position="404"/>
        <end position="421"/>
    </location>
</feature>
<dbReference type="EMBL" id="CDMY01000104">
    <property type="protein sequence ID" value="CEL92751.1"/>
    <property type="molecule type" value="Genomic_DNA"/>
</dbReference>
<dbReference type="OrthoDB" id="430309at2759"/>
<evidence type="ECO:0000256" key="1">
    <source>
        <dbReference type="ARBA" id="ARBA00004141"/>
    </source>
</evidence>
<keyword evidence="4 7" id="KW-0812">Transmembrane</keyword>
<evidence type="ECO:0000256" key="6">
    <source>
        <dbReference type="ARBA" id="ARBA00023136"/>
    </source>
</evidence>
<evidence type="ECO:0000313" key="10">
    <source>
        <dbReference type="Proteomes" id="UP000041254"/>
    </source>
</evidence>
<protein>
    <recommendedName>
        <fullName evidence="7">Phosphate transporter</fullName>
    </recommendedName>
</protein>
<feature type="region of interest" description="Disordered" evidence="8">
    <location>
        <begin position="266"/>
        <end position="293"/>
    </location>
</feature>
<proteinExistence type="inferred from homology"/>
<organism evidence="9 10">
    <name type="scientific">Vitrella brassicaformis (strain CCMP3155)</name>
    <dbReference type="NCBI Taxonomy" id="1169540"/>
    <lineage>
        <taxon>Eukaryota</taxon>
        <taxon>Sar</taxon>
        <taxon>Alveolata</taxon>
        <taxon>Colpodellida</taxon>
        <taxon>Vitrellaceae</taxon>
        <taxon>Vitrella</taxon>
    </lineage>
</organism>
<dbReference type="PANTHER" id="PTHR11101:SF80">
    <property type="entry name" value="PHOSPHATE TRANSPORTER"/>
    <property type="match status" value="1"/>
</dbReference>
<dbReference type="PhylomeDB" id="A0A0G4EAR9"/>
<dbReference type="OMA" id="AWKTGNA"/>
<feature type="transmembrane region" description="Helical" evidence="7">
    <location>
        <begin position="442"/>
        <end position="460"/>
    </location>
</feature>
<comment type="similarity">
    <text evidence="7">Belongs to the inorganic phosphate transporter (PiT) (TC 2.A.20) family.</text>
</comment>
<feature type="transmembrane region" description="Helical" evidence="7">
    <location>
        <begin position="217"/>
        <end position="242"/>
    </location>
</feature>
<accession>A0A0G4EAR9</accession>
<dbReference type="VEuPathDB" id="CryptoDB:Vbra_1961"/>
<keyword evidence="6 7" id="KW-0472">Membrane</keyword>
<keyword evidence="3 7" id="KW-0592">Phosphate transport</keyword>
<feature type="compositionally biased region" description="Polar residues" evidence="8">
    <location>
        <begin position="275"/>
        <end position="293"/>
    </location>
</feature>
<dbReference type="GO" id="GO:0005315">
    <property type="term" value="F:phosphate transmembrane transporter activity"/>
    <property type="evidence" value="ECO:0007669"/>
    <property type="project" value="InterPro"/>
</dbReference>
<keyword evidence="2 7" id="KW-0813">Transport</keyword>
<evidence type="ECO:0000256" key="3">
    <source>
        <dbReference type="ARBA" id="ARBA00022592"/>
    </source>
</evidence>
<feature type="transmembrane region" description="Helical" evidence="7">
    <location>
        <begin position="142"/>
        <end position="164"/>
    </location>
</feature>
<comment type="function">
    <text evidence="7">Sodium-phosphate symporter.</text>
</comment>
<evidence type="ECO:0000313" key="9">
    <source>
        <dbReference type="EMBL" id="CEL92751.1"/>
    </source>
</evidence>
<reference evidence="9 10" key="1">
    <citation type="submission" date="2014-11" db="EMBL/GenBank/DDBJ databases">
        <authorList>
            <person name="Zhu J."/>
            <person name="Qi W."/>
            <person name="Song R."/>
        </authorList>
    </citation>
    <scope>NUCLEOTIDE SEQUENCE [LARGE SCALE GENOMIC DNA]</scope>
</reference>
<dbReference type="InParanoid" id="A0A0G4EAR9"/>
<gene>
    <name evidence="9" type="ORF">Vbra_1961</name>
</gene>
<sequence>MVTDYMWIVVAGWIACFVMAFGIGANDVANQFASSIGSKAVSLKTAIILSAILEFVGAAFLGGQVADTVRKRIVDFDVFMDNPELLMFGMLCALIGAGVWLMVASYLGWPISTTHSIIGAIIGFSLATGDPSAVHWDQVGMIIASWIFSPILSGIAASILFFIIREAVLRPKDSVKRGFWNNGVLNGVACLMYDKKLKENVMKEPCKIKTWAATNPGLAVGITLAMAVGAALICTPFLMWWVKKALAKYDADVIKSQKDAEVNQVKEVEEGCSSREGNNNDSSSPGSVTPAQTGLQKDEIVAVVEEAGEGPSKQKKGLWACLPFNQDLHKEALHESKEAARIHENTENFDGRSERFFAICQVLSACFDCVGHGSNDTANAVGPLAAIIGVYSAGAAVAKVETPLYVLAFGGAAIAIGLALYGHRVIKAIGVKMVKITPSRGFCIELGAAWIIIIGSNLGIPLSTTHCQVGATVGVGLTEADNESGRMCTWKRSGVNWKLLLNVFVAWILTLVFAGAVTALIFSFGAYAPYLARGSLPVPTAA</sequence>
<evidence type="ECO:0000256" key="8">
    <source>
        <dbReference type="SAM" id="MobiDB-lite"/>
    </source>
</evidence>
<keyword evidence="5 7" id="KW-1133">Transmembrane helix</keyword>
<dbReference type="InterPro" id="IPR001204">
    <property type="entry name" value="Phos_transporter"/>
</dbReference>
<evidence type="ECO:0000256" key="2">
    <source>
        <dbReference type="ARBA" id="ARBA00022448"/>
    </source>
</evidence>
<evidence type="ECO:0000256" key="7">
    <source>
        <dbReference type="RuleBase" id="RU363058"/>
    </source>
</evidence>
<feature type="transmembrane region" description="Helical" evidence="7">
    <location>
        <begin position="499"/>
        <end position="527"/>
    </location>
</feature>
<keyword evidence="10" id="KW-1185">Reference proteome</keyword>
<evidence type="ECO:0000256" key="5">
    <source>
        <dbReference type="ARBA" id="ARBA00022989"/>
    </source>
</evidence>
<feature type="transmembrane region" description="Helical" evidence="7">
    <location>
        <begin position="46"/>
        <end position="66"/>
    </location>
</feature>
<dbReference type="Pfam" id="PF01384">
    <property type="entry name" value="PHO4"/>
    <property type="match status" value="1"/>
</dbReference>
<feature type="transmembrane region" description="Helical" evidence="7">
    <location>
        <begin position="86"/>
        <end position="109"/>
    </location>
</feature>
<comment type="subcellular location">
    <subcellularLocation>
        <location evidence="1 7">Membrane</location>
        <topology evidence="1 7">Multi-pass membrane protein</topology>
    </subcellularLocation>
</comment>
<name>A0A0G4EAR9_VITBC</name>
<dbReference type="GO" id="GO:0016020">
    <property type="term" value="C:membrane"/>
    <property type="evidence" value="ECO:0007669"/>
    <property type="project" value="UniProtKB-SubCell"/>
</dbReference>